<evidence type="ECO:0000256" key="8">
    <source>
        <dbReference type="ARBA" id="ARBA00022977"/>
    </source>
</evidence>
<evidence type="ECO:0000256" key="5">
    <source>
        <dbReference type="ARBA" id="ARBA00022679"/>
    </source>
</evidence>
<dbReference type="EMBL" id="CP115612">
    <property type="protein sequence ID" value="WBW73147.1"/>
    <property type="molecule type" value="Genomic_DNA"/>
</dbReference>
<dbReference type="SUPFAM" id="SSF53850">
    <property type="entry name" value="Periplasmic binding protein-like II"/>
    <property type="match status" value="1"/>
</dbReference>
<dbReference type="GO" id="GO:0009229">
    <property type="term" value="P:thiamine diphosphate biosynthetic process"/>
    <property type="evidence" value="ECO:0007669"/>
    <property type="project" value="UniProtKB-UniRule"/>
</dbReference>
<evidence type="ECO:0000259" key="12">
    <source>
        <dbReference type="Pfam" id="PF09084"/>
    </source>
</evidence>
<organism evidence="13 14">
    <name type="scientific">Schizosaccharomyces osmophilus</name>
    <dbReference type="NCBI Taxonomy" id="2545709"/>
    <lineage>
        <taxon>Eukaryota</taxon>
        <taxon>Fungi</taxon>
        <taxon>Dikarya</taxon>
        <taxon>Ascomycota</taxon>
        <taxon>Taphrinomycotina</taxon>
        <taxon>Schizosaccharomycetes</taxon>
        <taxon>Schizosaccharomycetales</taxon>
        <taxon>Schizosaccharomycetaceae</taxon>
        <taxon>Schizosaccharomyces</taxon>
    </lineage>
</organism>
<dbReference type="Pfam" id="PF09084">
    <property type="entry name" value="NMT1"/>
    <property type="match status" value="1"/>
</dbReference>
<keyword evidence="5" id="KW-0808">Transferase</keyword>
<comment type="catalytic activity">
    <reaction evidence="10">
        <text>N(6)-(pyridoxal phosphate)-L-lysyl-[4-amino-5-hydroxymethyl-2-methylpyrimidine phosphate synthase] + L-histidyl-[4-amino-5-hydroxymethyl-2-methylpyrimidine phosphate synthase] + 2 Fe(3+) + 4 H2O = L-lysyl-[4-amino-5-hydroxymethyl-2-methylpyrimidine phosphate synthase] + (2S)-2-amino-5-hydroxy-4-oxopentanoyl-[4-amino-5-hydroxymethyl-2-methylpyrimidine phosphate synthase] + 4-amino-2-methyl-5-(phosphooxymethyl)pyrimidine + 3-oxopropanoate + 2 Fe(2+) + 2 H(+)</text>
        <dbReference type="Rhea" id="RHEA:65756"/>
        <dbReference type="Rhea" id="RHEA-COMP:16892"/>
        <dbReference type="Rhea" id="RHEA-COMP:16893"/>
        <dbReference type="Rhea" id="RHEA-COMP:16894"/>
        <dbReference type="Rhea" id="RHEA-COMP:16895"/>
        <dbReference type="ChEBI" id="CHEBI:15377"/>
        <dbReference type="ChEBI" id="CHEBI:15378"/>
        <dbReference type="ChEBI" id="CHEBI:29033"/>
        <dbReference type="ChEBI" id="CHEBI:29034"/>
        <dbReference type="ChEBI" id="CHEBI:29969"/>
        <dbReference type="ChEBI" id="CHEBI:29979"/>
        <dbReference type="ChEBI" id="CHEBI:33190"/>
        <dbReference type="ChEBI" id="CHEBI:58354"/>
        <dbReference type="ChEBI" id="CHEBI:143915"/>
        <dbReference type="ChEBI" id="CHEBI:157692"/>
    </reaction>
    <physiologicalReaction direction="left-to-right" evidence="10">
        <dbReference type="Rhea" id="RHEA:65757"/>
    </physiologicalReaction>
</comment>
<dbReference type="GO" id="GO:0046872">
    <property type="term" value="F:metal ion binding"/>
    <property type="evidence" value="ECO:0007669"/>
    <property type="project" value="UniProtKB-KW"/>
</dbReference>
<dbReference type="InterPro" id="IPR027939">
    <property type="entry name" value="NMT1/THI5"/>
</dbReference>
<feature type="domain" description="SsuA/THI5-like" evidence="12">
    <location>
        <begin position="16"/>
        <end position="237"/>
    </location>
</feature>
<dbReference type="Proteomes" id="UP001212411">
    <property type="component" value="Chromosome 2"/>
</dbReference>
<dbReference type="CDD" id="cd13650">
    <property type="entry name" value="PBP2_THI5"/>
    <property type="match status" value="1"/>
</dbReference>
<evidence type="ECO:0000256" key="10">
    <source>
        <dbReference type="ARBA" id="ARBA00048179"/>
    </source>
</evidence>
<dbReference type="PANTHER" id="PTHR31528">
    <property type="entry name" value="4-AMINO-5-HYDROXYMETHYL-2-METHYLPYRIMIDINE PHOSPHATE SYNTHASE THI11-RELATED"/>
    <property type="match status" value="1"/>
</dbReference>
<comment type="subunit">
    <text evidence="4 11">Homodimer.</text>
</comment>
<keyword evidence="6" id="KW-0479">Metal-binding</keyword>
<evidence type="ECO:0000256" key="1">
    <source>
        <dbReference type="ARBA" id="ARBA00003469"/>
    </source>
</evidence>
<dbReference type="GO" id="GO:0009228">
    <property type="term" value="P:thiamine biosynthetic process"/>
    <property type="evidence" value="ECO:0007669"/>
    <property type="project" value="UniProtKB-UniRule"/>
</dbReference>
<dbReference type="KEGG" id="som:SOMG_02991"/>
<gene>
    <name evidence="13" type="primary">nmt1</name>
    <name evidence="13" type="ORF">SOMG_02991</name>
</gene>
<evidence type="ECO:0000256" key="2">
    <source>
        <dbReference type="ARBA" id="ARBA00004948"/>
    </source>
</evidence>
<comment type="cofactor">
    <cofactor evidence="11">
        <name>Fe cation</name>
        <dbReference type="ChEBI" id="CHEBI:24875"/>
    </cofactor>
</comment>
<evidence type="ECO:0000256" key="3">
    <source>
        <dbReference type="ARBA" id="ARBA00009406"/>
    </source>
</evidence>
<dbReference type="FunFam" id="3.40.190.10:FF:000187">
    <property type="entry name" value="4-amino-5-hydroxymethyl-2-methylpyrimidine phosphate synthase THI5"/>
    <property type="match status" value="1"/>
</dbReference>
<name>A0AAE9WB91_9SCHI</name>
<dbReference type="GO" id="GO:0016740">
    <property type="term" value="F:transferase activity"/>
    <property type="evidence" value="ECO:0007669"/>
    <property type="project" value="UniProtKB-KW"/>
</dbReference>
<comment type="pathway">
    <text evidence="2 11">Cofactor biosynthesis; thiamine diphosphate biosynthesis.</text>
</comment>
<evidence type="ECO:0000256" key="11">
    <source>
        <dbReference type="RuleBase" id="RU367015"/>
    </source>
</evidence>
<dbReference type="RefSeq" id="XP_056037390.1">
    <property type="nucleotide sequence ID" value="XM_056181782.1"/>
</dbReference>
<reference evidence="13 14" key="1">
    <citation type="journal article" date="2023" name="G3 (Bethesda)">
        <title>A high-quality reference genome for the fission yeast Schizosaccharomyces osmophilus.</title>
        <authorList>
            <person name="Jia G.S."/>
            <person name="Zhang W.C."/>
            <person name="Liang Y."/>
            <person name="Liu X.H."/>
            <person name="Rhind N."/>
            <person name="Pidoux A."/>
            <person name="Brysch-Herzberg M."/>
            <person name="Du L.L."/>
        </authorList>
    </citation>
    <scope>NUCLEOTIDE SEQUENCE [LARGE SCALE GENOMIC DNA]</scope>
    <source>
        <strain evidence="13 14">CBS 15793</strain>
    </source>
</reference>
<sequence length="346" mass="38546">MSTNKITFITNWEATPYHLPIFVAQARGYFKNEGIEVAILEPTDPSDVTALIGSGKVDMGLKAMIHTLAAKARGFPVTSFGSLLNEPFTGLITLKGNGIHNFKDIKGKRIGYVGEFGKIQLDDLCSKFGLSPSDYTAIRCGMNIAPAIISGEIDGGIGIECMQQVQLERWCISQGRPRSDVEMLRIDRLAELGCCCFCSILYIAHDDFIAKNPDKIGSFLRAIRSATLSMLENPVQAYKEFTSFKPEMGLELHREQFERCFAYFSRDISNVPRDWNKVTNYSKRLGLVPQDFEPNCTNGYLTWELDPDEKDPMGKQEVIAEIQDGIKENGGVFSGNPLRYVEPATV</sequence>
<evidence type="ECO:0000256" key="4">
    <source>
        <dbReference type="ARBA" id="ARBA00011738"/>
    </source>
</evidence>
<evidence type="ECO:0000313" key="14">
    <source>
        <dbReference type="Proteomes" id="UP001212411"/>
    </source>
</evidence>
<dbReference type="Gene3D" id="3.40.190.10">
    <property type="entry name" value="Periplasmic binding protein-like II"/>
    <property type="match status" value="2"/>
</dbReference>
<dbReference type="PANTHER" id="PTHR31528:SF1">
    <property type="entry name" value="4-AMINO-5-HYDROXYMETHYL-2-METHYLPYRIMIDINE PHOSPHATE SYNTHASE THI11-RELATED"/>
    <property type="match status" value="1"/>
</dbReference>
<comment type="similarity">
    <text evidence="3 11">Belongs to the NMT1/THI5 family.</text>
</comment>
<keyword evidence="7 11" id="KW-0663">Pyridoxal phosphate</keyword>
<keyword evidence="9 11" id="KW-0408">Iron</keyword>
<protein>
    <recommendedName>
        <fullName evidence="11">4-amino-5-hydroxymethyl-2-methylpyrimidine phosphate synthase</fullName>
        <shortName evidence="11">HMP-P synthase</shortName>
        <shortName evidence="11">Hydroxymethylpyrimidine phosphate synthase</shortName>
    </recommendedName>
</protein>
<dbReference type="InterPro" id="IPR015168">
    <property type="entry name" value="SsuA/THI5"/>
</dbReference>
<keyword evidence="8 11" id="KW-0784">Thiamine biosynthesis</keyword>
<dbReference type="GeneID" id="80876471"/>
<proteinExistence type="inferred from homology"/>
<evidence type="ECO:0000313" key="13">
    <source>
        <dbReference type="EMBL" id="WBW73147.1"/>
    </source>
</evidence>
<accession>A0AAE9WB91</accession>
<evidence type="ECO:0000256" key="7">
    <source>
        <dbReference type="ARBA" id="ARBA00022898"/>
    </source>
</evidence>
<dbReference type="AlphaFoldDB" id="A0AAE9WB91"/>
<comment type="function">
    <text evidence="1 11">Responsible for the formation of the pyrimidine heterocycle in the thiamine biosynthesis pathway. Catalyzes the formation of hydroxymethylpyrimidine phosphate (HMP-P) from histidine and pyridoxal phosphate (PLP). The protein uses PLP and the active site histidine to form HMP-P, generating an inactive enzyme. The enzyme can only undergo a single turnover, which suggests it is a suicide enzyme.</text>
</comment>
<evidence type="ECO:0000256" key="6">
    <source>
        <dbReference type="ARBA" id="ARBA00022723"/>
    </source>
</evidence>
<keyword evidence="14" id="KW-1185">Reference proteome</keyword>
<evidence type="ECO:0000256" key="9">
    <source>
        <dbReference type="ARBA" id="ARBA00023004"/>
    </source>
</evidence>